<comment type="caution">
    <text evidence="1">The sequence shown here is derived from an EMBL/GenBank/DDBJ whole genome shotgun (WGS) entry which is preliminary data.</text>
</comment>
<protein>
    <submittedName>
        <fullName evidence="1">Uncharacterized protein</fullName>
    </submittedName>
</protein>
<name>A0ABQ2ABZ7_9PSED</name>
<gene>
    <name evidence="1" type="ORF">GCM10007363_00720</name>
</gene>
<keyword evidence="2" id="KW-1185">Reference proteome</keyword>
<reference evidence="2" key="1">
    <citation type="journal article" date="2019" name="Int. J. Syst. Evol. Microbiol.">
        <title>The Global Catalogue of Microorganisms (GCM) 10K type strain sequencing project: providing services to taxonomists for standard genome sequencing and annotation.</title>
        <authorList>
            <consortium name="The Broad Institute Genomics Platform"/>
            <consortium name="The Broad Institute Genome Sequencing Center for Infectious Disease"/>
            <person name="Wu L."/>
            <person name="Ma J."/>
        </authorList>
    </citation>
    <scope>NUCLEOTIDE SEQUENCE [LARGE SCALE GENOMIC DNA]</scope>
    <source>
        <strain evidence="2">CCM 8778</strain>
    </source>
</reference>
<dbReference type="Proteomes" id="UP000655550">
    <property type="component" value="Unassembled WGS sequence"/>
</dbReference>
<accession>A0ABQ2ABZ7</accession>
<evidence type="ECO:0000313" key="1">
    <source>
        <dbReference type="EMBL" id="GGH88312.1"/>
    </source>
</evidence>
<proteinExistence type="predicted"/>
<evidence type="ECO:0000313" key="2">
    <source>
        <dbReference type="Proteomes" id="UP000655550"/>
    </source>
</evidence>
<dbReference type="EMBL" id="BMDE01000001">
    <property type="protein sequence ID" value="GGH88312.1"/>
    <property type="molecule type" value="Genomic_DNA"/>
</dbReference>
<organism evidence="1 2">
    <name type="scientific">Pseudomonas fluvialis</name>
    <dbReference type="NCBI Taxonomy" id="1793966"/>
    <lineage>
        <taxon>Bacteria</taxon>
        <taxon>Pseudomonadati</taxon>
        <taxon>Pseudomonadota</taxon>
        <taxon>Gammaproteobacteria</taxon>
        <taxon>Pseudomonadales</taxon>
        <taxon>Pseudomonadaceae</taxon>
        <taxon>Pseudomonas</taxon>
    </lineage>
</organism>
<sequence>MLGETLGQFVFEAGLAIAVLKIGGGAVAGQHMQCGSLAHPLQRAGRRRGWGVIAAGQQQWQAGTEQCRDDPWQGYREGRHARQYTQSAGLAIYG</sequence>